<reference evidence="2" key="1">
    <citation type="journal article" date="2014" name="Front. Microbiol.">
        <title>High frequency of phylogenetically diverse reductive dehalogenase-homologous genes in deep subseafloor sedimentary metagenomes.</title>
        <authorList>
            <person name="Kawai M."/>
            <person name="Futagami T."/>
            <person name="Toyoda A."/>
            <person name="Takaki Y."/>
            <person name="Nishi S."/>
            <person name="Hori S."/>
            <person name="Arai W."/>
            <person name="Tsubouchi T."/>
            <person name="Morono Y."/>
            <person name="Uchiyama I."/>
            <person name="Ito T."/>
            <person name="Fujiyama A."/>
            <person name="Inagaki F."/>
            <person name="Takami H."/>
        </authorList>
    </citation>
    <scope>NUCLEOTIDE SEQUENCE</scope>
    <source>
        <strain evidence="2">Expedition CK06-06</strain>
    </source>
</reference>
<evidence type="ECO:0000313" key="2">
    <source>
        <dbReference type="EMBL" id="GAH42682.1"/>
    </source>
</evidence>
<dbReference type="SMART" id="SM00491">
    <property type="entry name" value="HELICc2"/>
    <property type="match status" value="1"/>
</dbReference>
<protein>
    <recommendedName>
        <fullName evidence="1">ATP-dependent helicase C-terminal domain-containing protein</fullName>
    </recommendedName>
</protein>
<dbReference type="Pfam" id="PF13307">
    <property type="entry name" value="Helicase_C_2"/>
    <property type="match status" value="1"/>
</dbReference>
<proteinExistence type="predicted"/>
<evidence type="ECO:0000259" key="1">
    <source>
        <dbReference type="SMART" id="SM00491"/>
    </source>
</evidence>
<dbReference type="GO" id="GO:0005524">
    <property type="term" value="F:ATP binding"/>
    <property type="evidence" value="ECO:0007669"/>
    <property type="project" value="InterPro"/>
</dbReference>
<dbReference type="Gene3D" id="3.40.50.300">
    <property type="entry name" value="P-loop containing nucleotide triphosphate hydrolases"/>
    <property type="match status" value="1"/>
</dbReference>
<feature type="domain" description="ATP-dependent helicase C-terminal" evidence="1">
    <location>
        <begin position="112"/>
        <end position="235"/>
    </location>
</feature>
<dbReference type="GO" id="GO:0003676">
    <property type="term" value="F:nucleic acid binding"/>
    <property type="evidence" value="ECO:0007669"/>
    <property type="project" value="InterPro"/>
</dbReference>
<sequence length="266" mass="30525">GLNSPLSPFPVKNRHIKCHRIEKLNAQTIKNAIIGINDTIKTIIEEKKGMNGIVIPSSHILRDQIYQAQLLNFKPPLTDGILGEDYVECPICKAHLWQLFPHVEKNHNINVYKFTRLHPHIPIFAGKAQIITNGSQSVERKQAMEMFSSNTQPRVWISTYPREGFDGIDDLLRFIVIPKVFYPYLGDPLVRKRKELQPSSYPIEALRTLIQASGRGVRHKDDWCEIHILDSNIDSLIRQCRGISRGLQDELRGISIVPLWWLKAID</sequence>
<gene>
    <name evidence="2" type="ORF">S03H2_21141</name>
</gene>
<dbReference type="InterPro" id="IPR006555">
    <property type="entry name" value="ATP-dep_Helicase_C"/>
</dbReference>
<dbReference type="GO" id="GO:0016818">
    <property type="term" value="F:hydrolase activity, acting on acid anhydrides, in phosphorus-containing anhydrides"/>
    <property type="evidence" value="ECO:0007669"/>
    <property type="project" value="InterPro"/>
</dbReference>
<accession>X1FCI7</accession>
<dbReference type="GO" id="GO:0006139">
    <property type="term" value="P:nucleobase-containing compound metabolic process"/>
    <property type="evidence" value="ECO:0007669"/>
    <property type="project" value="InterPro"/>
</dbReference>
<dbReference type="InterPro" id="IPR027417">
    <property type="entry name" value="P-loop_NTPase"/>
</dbReference>
<comment type="caution">
    <text evidence="2">The sequence shown here is derived from an EMBL/GenBank/DDBJ whole genome shotgun (WGS) entry which is preliminary data.</text>
</comment>
<feature type="non-terminal residue" evidence="2">
    <location>
        <position position="1"/>
    </location>
</feature>
<name>X1FCI7_9ZZZZ</name>
<dbReference type="GO" id="GO:0004386">
    <property type="term" value="F:helicase activity"/>
    <property type="evidence" value="ECO:0007669"/>
    <property type="project" value="InterPro"/>
</dbReference>
<dbReference type="AlphaFoldDB" id="X1FCI7"/>
<organism evidence="2">
    <name type="scientific">marine sediment metagenome</name>
    <dbReference type="NCBI Taxonomy" id="412755"/>
    <lineage>
        <taxon>unclassified sequences</taxon>
        <taxon>metagenomes</taxon>
        <taxon>ecological metagenomes</taxon>
    </lineage>
</organism>
<dbReference type="EMBL" id="BARU01011221">
    <property type="protein sequence ID" value="GAH42682.1"/>
    <property type="molecule type" value="Genomic_DNA"/>
</dbReference>